<sequence>MDDNQCCCAHIKVSYRTREAGPGRVVEAWWECDSECGQRFYPAIPDVAPPPSDAAPVAWLAEDHLFTPVRRSLHFEESTARAHHGTHEADSDEPIPLYAHPEDAAPGTCSQCGGETYVVEITCCRNCSNEFYTRAQSLAASRALGLVHGRPGSPAAHPETRLGLTKHLRDLRSRGVNVPSRSRTRRKGRGVQKTLETQTEVGVRPYGTLALTQKVTEFLVLLGSISRRCRLQRPSGTC</sequence>
<reference evidence="1" key="1">
    <citation type="journal article" date="2015" name="Nature">
        <title>Complex archaea that bridge the gap between prokaryotes and eukaryotes.</title>
        <authorList>
            <person name="Spang A."/>
            <person name="Saw J.H."/>
            <person name="Jorgensen S.L."/>
            <person name="Zaremba-Niedzwiedzka K."/>
            <person name="Martijn J."/>
            <person name="Lind A.E."/>
            <person name="van Eijk R."/>
            <person name="Schleper C."/>
            <person name="Guy L."/>
            <person name="Ettema T.J."/>
        </authorList>
    </citation>
    <scope>NUCLEOTIDE SEQUENCE</scope>
</reference>
<protein>
    <submittedName>
        <fullName evidence="1">Uncharacterized protein</fullName>
    </submittedName>
</protein>
<dbReference type="AlphaFoldDB" id="A0A0F9MMC6"/>
<gene>
    <name evidence="1" type="ORF">LCGC14_1364280</name>
</gene>
<comment type="caution">
    <text evidence="1">The sequence shown here is derived from an EMBL/GenBank/DDBJ whole genome shotgun (WGS) entry which is preliminary data.</text>
</comment>
<dbReference type="EMBL" id="LAZR01008558">
    <property type="protein sequence ID" value="KKM78000.1"/>
    <property type="molecule type" value="Genomic_DNA"/>
</dbReference>
<proteinExistence type="predicted"/>
<name>A0A0F9MMC6_9ZZZZ</name>
<accession>A0A0F9MMC6</accession>
<evidence type="ECO:0000313" key="1">
    <source>
        <dbReference type="EMBL" id="KKM78000.1"/>
    </source>
</evidence>
<organism evidence="1">
    <name type="scientific">marine sediment metagenome</name>
    <dbReference type="NCBI Taxonomy" id="412755"/>
    <lineage>
        <taxon>unclassified sequences</taxon>
        <taxon>metagenomes</taxon>
        <taxon>ecological metagenomes</taxon>
    </lineage>
</organism>